<dbReference type="InterPro" id="IPR036412">
    <property type="entry name" value="HAD-like_sf"/>
</dbReference>
<evidence type="ECO:0000256" key="5">
    <source>
        <dbReference type="ARBA" id="ARBA00022692"/>
    </source>
</evidence>
<reference evidence="20 21" key="1">
    <citation type="submission" date="2018-04" db="EMBL/GenBank/DDBJ databases">
        <title>The genome of golden apple snail Pomacea canaliculata provides insight into stress tolerance and invasive adaptation.</title>
        <authorList>
            <person name="Liu C."/>
            <person name="Liu B."/>
            <person name="Ren Y."/>
            <person name="Zhang Y."/>
            <person name="Wang H."/>
            <person name="Li S."/>
            <person name="Jiang F."/>
            <person name="Yin L."/>
            <person name="Zhang G."/>
            <person name="Qian W."/>
            <person name="Fan W."/>
        </authorList>
    </citation>
    <scope>NUCLEOTIDE SEQUENCE [LARGE SCALE GENOMIC DNA]</scope>
    <source>
        <strain evidence="20">SZHN2017</strain>
        <tissue evidence="20">Muscle</tissue>
    </source>
</reference>
<dbReference type="NCBIfam" id="TIGR01494">
    <property type="entry name" value="ATPase_P-type"/>
    <property type="match status" value="2"/>
</dbReference>
<comment type="subcellular location">
    <subcellularLocation>
        <location evidence="1">Golgi apparatus</location>
        <location evidence="1">trans-Golgi network membrane</location>
        <topology evidence="1">Multi-pass membrane protein</topology>
    </subcellularLocation>
    <subcellularLocation>
        <location evidence="17">Membrane</location>
    </subcellularLocation>
</comment>
<keyword evidence="13 17" id="KW-1133">Transmembrane helix</keyword>
<keyword evidence="14" id="KW-0186">Copper</keyword>
<dbReference type="Gene3D" id="1.20.1110.10">
    <property type="entry name" value="Calcium-transporting ATPase, transmembrane domain"/>
    <property type="match status" value="1"/>
</dbReference>
<keyword evidence="12" id="KW-1278">Translocase</keyword>
<dbReference type="InterPro" id="IPR008250">
    <property type="entry name" value="ATPase_P-typ_transduc_dom_A_sf"/>
</dbReference>
<feature type="region of interest" description="Disordered" evidence="18">
    <location>
        <begin position="1546"/>
        <end position="1569"/>
    </location>
</feature>
<dbReference type="InterPro" id="IPR027256">
    <property type="entry name" value="P-typ_ATPase_IB"/>
</dbReference>
<dbReference type="Gene3D" id="2.70.150.10">
    <property type="entry name" value="Calcium-transporting ATPase, cytoplasmic transduction domain A"/>
    <property type="match status" value="1"/>
</dbReference>
<dbReference type="SUPFAM" id="SSF56784">
    <property type="entry name" value="HAD-like"/>
    <property type="match status" value="1"/>
</dbReference>
<dbReference type="SFLD" id="SFLDG00002">
    <property type="entry name" value="C1.7:_P-type_atpase_like"/>
    <property type="match status" value="1"/>
</dbReference>
<dbReference type="PRINTS" id="PR00119">
    <property type="entry name" value="CATATPASE"/>
</dbReference>
<dbReference type="InterPro" id="IPR023298">
    <property type="entry name" value="ATPase_P-typ_TM_dom_sf"/>
</dbReference>
<dbReference type="EMBL" id="PZQS01000003">
    <property type="protein sequence ID" value="PVD35233.1"/>
    <property type="molecule type" value="Genomic_DNA"/>
</dbReference>
<dbReference type="InterPro" id="IPR018303">
    <property type="entry name" value="ATPase_P-typ_P_site"/>
</dbReference>
<dbReference type="InterPro" id="IPR017969">
    <property type="entry name" value="Heavy-metal-associated_CS"/>
</dbReference>
<organism evidence="20 21">
    <name type="scientific">Pomacea canaliculata</name>
    <name type="common">Golden apple snail</name>
    <dbReference type="NCBI Taxonomy" id="400727"/>
    <lineage>
        <taxon>Eukaryota</taxon>
        <taxon>Metazoa</taxon>
        <taxon>Spiralia</taxon>
        <taxon>Lophotrochozoa</taxon>
        <taxon>Mollusca</taxon>
        <taxon>Gastropoda</taxon>
        <taxon>Caenogastropoda</taxon>
        <taxon>Architaenioglossa</taxon>
        <taxon>Ampullarioidea</taxon>
        <taxon>Ampullariidae</taxon>
        <taxon>Pomacea</taxon>
    </lineage>
</organism>
<evidence type="ECO:0000313" key="20">
    <source>
        <dbReference type="EMBL" id="PVD35233.1"/>
    </source>
</evidence>
<evidence type="ECO:0000256" key="15">
    <source>
        <dbReference type="ARBA" id="ARBA00023065"/>
    </source>
</evidence>
<dbReference type="GO" id="GO:0016887">
    <property type="term" value="F:ATP hydrolysis activity"/>
    <property type="evidence" value="ECO:0007669"/>
    <property type="project" value="InterPro"/>
</dbReference>
<dbReference type="SUPFAM" id="SSF81653">
    <property type="entry name" value="Calcium ATPase, transduction domain A"/>
    <property type="match status" value="1"/>
</dbReference>
<keyword evidence="9" id="KW-0187">Copper transport</keyword>
<feature type="transmembrane region" description="Helical" evidence="17">
    <location>
        <begin position="835"/>
        <end position="854"/>
    </location>
</feature>
<dbReference type="PROSITE" id="PS50846">
    <property type="entry name" value="HMA_2"/>
    <property type="match status" value="8"/>
</dbReference>
<dbReference type="Gene3D" id="3.40.50.1000">
    <property type="entry name" value="HAD superfamily/HAD-like"/>
    <property type="match status" value="1"/>
</dbReference>
<dbReference type="CDD" id="cd00371">
    <property type="entry name" value="HMA"/>
    <property type="match status" value="7"/>
</dbReference>
<comment type="caution">
    <text evidence="20">The sequence shown here is derived from an EMBL/GenBank/DDBJ whole genome shotgun (WGS) entry which is preliminary data.</text>
</comment>
<dbReference type="SFLD" id="SFLDS00003">
    <property type="entry name" value="Haloacid_Dehalogenase"/>
    <property type="match status" value="1"/>
</dbReference>
<evidence type="ECO:0000256" key="4">
    <source>
        <dbReference type="ARBA" id="ARBA00022448"/>
    </source>
</evidence>
<evidence type="ECO:0000256" key="3">
    <source>
        <dbReference type="ARBA" id="ARBA00012517"/>
    </source>
</evidence>
<dbReference type="EC" id="7.2.2.8" evidence="3"/>
<evidence type="ECO:0000256" key="18">
    <source>
        <dbReference type="SAM" id="MobiDB-lite"/>
    </source>
</evidence>
<gene>
    <name evidence="20" type="ORF">C0Q70_06514</name>
</gene>
<evidence type="ECO:0000256" key="8">
    <source>
        <dbReference type="ARBA" id="ARBA00022741"/>
    </source>
</evidence>
<evidence type="ECO:0000256" key="9">
    <source>
        <dbReference type="ARBA" id="ARBA00022796"/>
    </source>
</evidence>
<feature type="domain" description="HMA" evidence="19">
    <location>
        <begin position="262"/>
        <end position="328"/>
    </location>
</feature>
<dbReference type="Gene3D" id="3.40.1110.10">
    <property type="entry name" value="Calcium-transporting ATPase, cytoplasmic domain N"/>
    <property type="match status" value="1"/>
</dbReference>
<dbReference type="SUPFAM" id="SSF55008">
    <property type="entry name" value="HMA, heavy metal-associated domain"/>
    <property type="match status" value="8"/>
</dbReference>
<sequence>MQPCTEHKEEKREEVEEMERQAVLRIPDMATVTDAEHIRKTLAAEKGVISVQVRFEERTANTIYKPTETNPPNMAAKVEELGFRATITDIQGISSTDSLDKTLKVTIKVAGMTCQSCVHKIENGISCLNGVKHISVSLEEKKAFVVIDTVKISAADVADGINKMGFKAQLAEGQLEQTARLRVEGMTCQSCANTIESSIVTRPGVYGVEVSLSQNEAVVQFNPSLTSPEQIRDEISDLGFDAFLKDDEFAQIASRNKPDTPRTCLIDIQGMTCNSCVKNIESNLKDKPGIQNVKVSLANHNASVGYNPLLLTPAQIANMISDMGYEATLEAEYTDSHTDDEFAEIASRNKVFKVCEINIQGMTCGSCVRNIESNIRDKPGVKYIKVSLTNANGFVMYDPSVTNASKIAEMIDDMGFDTSVARDNVENHSAIFNTGTAVISIKGMTCDSCVKTIQGKLSEHPAVRSVCVSLADEKGTIEYDVQKTTPQMLVEAIKDMGFDASLPNGTKLLLSTGSGFGKSASTVELSPAAVRFNSEVEQEYEKCFFTVKGMTCASCVATIEKNIGKMEGVHGVLVSLMAQRAEVKYDPEYILPSQIANAFKGLGFYATVDEGEGLGQGCIELTITGMTCSSCVHLIQSTLLKHPGILTASVALATSSGKFTFDPELSGPRDIINIIKDLGFDAYILLDSDKRAARYDHREDIKRWRTSFLLSLIFGAPSMILMMYFMLGMKSEDHSHSNTNMTDNMTTPAPMPQGEHGPQMMVYPGLSLENLLMFILATPVQFFGGRYFYIQAYKALRHGASNMDVLVVLATTISYVYSVIVVVVAIILHESVSPVTFFETTPMLMVFISLGRWLEHIAKGKTSEALAKLLSLQASEATLVILDKEKTITDEKIISVDLVQRGDILKVVPGGKIPVDAKVIDGHSTCDESLITGESMPVSKQEGSTVIGGSINQHGMLLIEATHVGTDTTLSQIVKLVEEAQTSKAPIQNLADKIAGYFVPLVVLLSVTTLVGWTIAGYVNIHLIDPSFVKGGPISESEVIFQKAFQYAITVLSIACPCALGLATPTAVMVGTGVGARNGILIKGGEPLETTRKIKCIVFDKTGTITHGVPRVARVSMFVDESECSFVRLVAISGSAEASSEHPIAGAIVKYAKETLATEVLGKVQEFQAVPGCGLKCKVSGIESLLTEADLEGVNNRRNKQGSVAVKVDLKSPSGLHSLRENLHIEDVAGAMAPTVYNVLIGNREWMHRNGLQVTDEMDHIMTKHEDQGHTAVLCAIDGVIMAMLAVADTVKSEAHLAIHELKKMVSEVYLLTGDNKKTARAIARQVGIRKVFAEVLPSHKVMKIRQLQKSGKKVAMVGDGVNDSPALAQADVGIAIGTGTDVAVEAADIVLMKSNLLDVYAAVKLSRMTVRRIHINFVAACIYNFVGIPIAAGCFMPIGLSLRPWMASAAMALSSVSVVCSSLLLKTFRKPKVKDLVTQDYHHAFAAEQDLPESSVKSYSFKHSMDVLNDEDISVHCGGEVDPGSNRGSRPGSLLSRLSSKMKATPDQLSLLDNPDNHDNDIEVNTVV</sequence>
<keyword evidence="21" id="KW-1185">Reference proteome</keyword>
<dbReference type="GO" id="GO:0043682">
    <property type="term" value="F:P-type divalent copper transporter activity"/>
    <property type="evidence" value="ECO:0007669"/>
    <property type="project" value="TreeGrafter"/>
</dbReference>
<dbReference type="SFLD" id="SFLDF00027">
    <property type="entry name" value="p-type_atpase"/>
    <property type="match status" value="1"/>
</dbReference>
<feature type="transmembrane region" description="Helical" evidence="17">
    <location>
        <begin position="1044"/>
        <end position="1063"/>
    </location>
</feature>
<evidence type="ECO:0000256" key="1">
    <source>
        <dbReference type="ARBA" id="ARBA00004166"/>
    </source>
</evidence>
<evidence type="ECO:0000256" key="17">
    <source>
        <dbReference type="RuleBase" id="RU362081"/>
    </source>
</evidence>
<feature type="transmembrane region" description="Helical" evidence="17">
    <location>
        <begin position="1418"/>
        <end position="1440"/>
    </location>
</feature>
<dbReference type="PANTHER" id="PTHR43520:SF8">
    <property type="entry name" value="P-TYPE CU(+) TRANSPORTER"/>
    <property type="match status" value="1"/>
</dbReference>
<feature type="domain" description="HMA" evidence="19">
    <location>
        <begin position="435"/>
        <end position="501"/>
    </location>
</feature>
<evidence type="ECO:0000256" key="6">
    <source>
        <dbReference type="ARBA" id="ARBA00022723"/>
    </source>
</evidence>
<dbReference type="PANTHER" id="PTHR43520">
    <property type="entry name" value="ATP7, ISOFORM B"/>
    <property type="match status" value="1"/>
</dbReference>
<dbReference type="InterPro" id="IPR023214">
    <property type="entry name" value="HAD_sf"/>
</dbReference>
<dbReference type="InterPro" id="IPR023299">
    <property type="entry name" value="ATPase_P-typ_cyto_dom_N"/>
</dbReference>
<feature type="domain" description="HMA" evidence="19">
    <location>
        <begin position="617"/>
        <end position="683"/>
    </location>
</feature>
<dbReference type="InterPro" id="IPR001757">
    <property type="entry name" value="P_typ_ATPase"/>
</dbReference>
<dbReference type="PROSITE" id="PS00154">
    <property type="entry name" value="ATPASE_E1_E2"/>
    <property type="match status" value="1"/>
</dbReference>
<keyword evidence="10 17" id="KW-0067">ATP-binding</keyword>
<evidence type="ECO:0000256" key="12">
    <source>
        <dbReference type="ARBA" id="ARBA00022967"/>
    </source>
</evidence>
<dbReference type="FunFam" id="2.70.150.10:FF:000002">
    <property type="entry name" value="Copper-transporting ATPase 1, putative"/>
    <property type="match status" value="1"/>
</dbReference>
<dbReference type="PROSITE" id="PS01047">
    <property type="entry name" value="HMA_1"/>
    <property type="match status" value="7"/>
</dbReference>
<dbReference type="FunFam" id="3.30.70.100:FF:000001">
    <property type="entry name" value="ATPase copper transporting beta"/>
    <property type="match status" value="7"/>
</dbReference>
<evidence type="ECO:0000256" key="13">
    <source>
        <dbReference type="ARBA" id="ARBA00022989"/>
    </source>
</evidence>
<dbReference type="InterPro" id="IPR006122">
    <property type="entry name" value="HMA_Cu_ion-bd"/>
</dbReference>
<keyword evidence="4" id="KW-0813">Transport</keyword>
<feature type="domain" description="HMA" evidence="19">
    <location>
        <begin position="103"/>
        <end position="169"/>
    </location>
</feature>
<keyword evidence="8 17" id="KW-0547">Nucleotide-binding</keyword>
<dbReference type="Pfam" id="PF00702">
    <property type="entry name" value="Hydrolase"/>
    <property type="match status" value="1"/>
</dbReference>
<dbReference type="GO" id="GO:0005802">
    <property type="term" value="C:trans-Golgi network"/>
    <property type="evidence" value="ECO:0007669"/>
    <property type="project" value="UniProtKB-ARBA"/>
</dbReference>
<proteinExistence type="inferred from homology"/>
<keyword evidence="6 17" id="KW-0479">Metal-binding</keyword>
<evidence type="ECO:0000256" key="2">
    <source>
        <dbReference type="ARBA" id="ARBA00006024"/>
    </source>
</evidence>
<evidence type="ECO:0000256" key="10">
    <source>
        <dbReference type="ARBA" id="ARBA00022840"/>
    </source>
</evidence>
<dbReference type="InterPro" id="IPR059000">
    <property type="entry name" value="ATPase_P-type_domA"/>
</dbReference>
<dbReference type="NCBIfam" id="TIGR00003">
    <property type="entry name" value="copper ion binding protein"/>
    <property type="match status" value="6"/>
</dbReference>
<dbReference type="InterPro" id="IPR036163">
    <property type="entry name" value="HMA_dom_sf"/>
</dbReference>
<dbReference type="FunFam" id="3.40.50.1000:FF:000031">
    <property type="entry name" value="Probable copper-transporting ATPase HMA5"/>
    <property type="match status" value="1"/>
</dbReference>
<feature type="transmembrane region" description="Helical" evidence="17">
    <location>
        <begin position="761"/>
        <end position="784"/>
    </location>
</feature>
<dbReference type="GO" id="GO:0016020">
    <property type="term" value="C:membrane"/>
    <property type="evidence" value="ECO:0007669"/>
    <property type="project" value="UniProtKB-SubCell"/>
</dbReference>
<dbReference type="FunFam" id="3.40.1110.10:FF:000023">
    <property type="entry name" value="Copper-transporting ATPase 1, putative"/>
    <property type="match status" value="1"/>
</dbReference>
<evidence type="ECO:0000313" key="21">
    <source>
        <dbReference type="Proteomes" id="UP000245119"/>
    </source>
</evidence>
<dbReference type="GO" id="GO:0055070">
    <property type="term" value="P:copper ion homeostasis"/>
    <property type="evidence" value="ECO:0007669"/>
    <property type="project" value="TreeGrafter"/>
</dbReference>
<keyword evidence="16 17" id="KW-0472">Membrane</keyword>
<dbReference type="STRING" id="400727.A0A2T7PP76"/>
<dbReference type="OrthoDB" id="432719at2759"/>
<dbReference type="InterPro" id="IPR006121">
    <property type="entry name" value="HMA_dom"/>
</dbReference>
<feature type="transmembrane region" description="Helical" evidence="17">
    <location>
        <begin position="1446"/>
        <end position="1466"/>
    </location>
</feature>
<keyword evidence="15" id="KW-0406">Ion transport</keyword>
<comment type="similarity">
    <text evidence="2 17">Belongs to the cation transport ATPase (P-type) (TC 3.A.3) family. Type IB subfamily.</text>
</comment>
<dbReference type="SUPFAM" id="SSF81665">
    <property type="entry name" value="Calcium ATPase, transmembrane domain M"/>
    <property type="match status" value="1"/>
</dbReference>
<dbReference type="GO" id="GO:0140581">
    <property type="term" value="F:P-type monovalent copper transporter activity"/>
    <property type="evidence" value="ECO:0007669"/>
    <property type="project" value="UniProtKB-EC"/>
</dbReference>
<protein>
    <recommendedName>
        <fullName evidence="3">P-type Cu(+) transporter</fullName>
        <ecNumber evidence="3">7.2.2.8</ecNumber>
    </recommendedName>
</protein>
<dbReference type="InterPro" id="IPR044492">
    <property type="entry name" value="P_typ_ATPase_HD_dom"/>
</dbReference>
<dbReference type="Pfam" id="PF00122">
    <property type="entry name" value="E1-E2_ATPase"/>
    <property type="match status" value="1"/>
</dbReference>
<keyword evidence="7" id="KW-0677">Repeat</keyword>
<feature type="domain" description="HMA" evidence="19">
    <location>
        <begin position="541"/>
        <end position="607"/>
    </location>
</feature>
<dbReference type="Pfam" id="PF00403">
    <property type="entry name" value="HMA"/>
    <property type="match status" value="7"/>
</dbReference>
<dbReference type="PRINTS" id="PR00942">
    <property type="entry name" value="CUATPASEI"/>
</dbReference>
<feature type="domain" description="HMA" evidence="19">
    <location>
        <begin position="353"/>
        <end position="419"/>
    </location>
</feature>
<feature type="transmembrane region" description="Helical" evidence="17">
    <location>
        <begin position="805"/>
        <end position="829"/>
    </location>
</feature>
<dbReference type="Gene3D" id="3.30.70.100">
    <property type="match status" value="8"/>
</dbReference>
<evidence type="ECO:0000256" key="7">
    <source>
        <dbReference type="ARBA" id="ARBA00022737"/>
    </source>
</evidence>
<dbReference type="CDD" id="cd02094">
    <property type="entry name" value="P-type_ATPase_Cu-like"/>
    <property type="match status" value="1"/>
</dbReference>
<feature type="domain" description="HMA" evidence="19">
    <location>
        <begin position="177"/>
        <end position="243"/>
    </location>
</feature>
<name>A0A2T7PP76_POMCA</name>
<dbReference type="GO" id="GO:0005524">
    <property type="term" value="F:ATP binding"/>
    <property type="evidence" value="ECO:0007669"/>
    <property type="project" value="UniProtKB-UniRule"/>
</dbReference>
<evidence type="ECO:0000259" key="19">
    <source>
        <dbReference type="PROSITE" id="PS50846"/>
    </source>
</evidence>
<evidence type="ECO:0000256" key="11">
    <source>
        <dbReference type="ARBA" id="ARBA00022842"/>
    </source>
</evidence>
<feature type="transmembrane region" description="Helical" evidence="17">
    <location>
        <begin position="994"/>
        <end position="1024"/>
    </location>
</feature>
<keyword evidence="5 17" id="KW-0812">Transmembrane</keyword>
<dbReference type="NCBIfam" id="TIGR01525">
    <property type="entry name" value="ATPase-IB_hvy"/>
    <property type="match status" value="1"/>
</dbReference>
<feature type="transmembrane region" description="Helical" evidence="17">
    <location>
        <begin position="708"/>
        <end position="727"/>
    </location>
</feature>
<keyword evidence="11" id="KW-0460">Magnesium</keyword>
<dbReference type="GO" id="GO:0005507">
    <property type="term" value="F:copper ion binding"/>
    <property type="evidence" value="ECO:0007669"/>
    <property type="project" value="InterPro"/>
</dbReference>
<accession>A0A2T7PP76</accession>
<evidence type="ECO:0000256" key="16">
    <source>
        <dbReference type="ARBA" id="ARBA00023136"/>
    </source>
</evidence>
<feature type="domain" description="HMA" evidence="19">
    <location>
        <begin position="20"/>
        <end position="86"/>
    </location>
</feature>
<dbReference type="Proteomes" id="UP000245119">
    <property type="component" value="Linkage Group LG3"/>
</dbReference>
<evidence type="ECO:0000256" key="14">
    <source>
        <dbReference type="ARBA" id="ARBA00023008"/>
    </source>
</evidence>